<dbReference type="Proteomes" id="UP000029121">
    <property type="component" value="Unassembled WGS sequence"/>
</dbReference>
<dbReference type="PANTHER" id="PTHR36738:SF1">
    <property type="entry name" value="EXPRESSED PROTEIN"/>
    <property type="match status" value="1"/>
</dbReference>
<keyword evidence="3" id="KW-1185">Reference proteome</keyword>
<feature type="transmembrane region" description="Helical" evidence="1">
    <location>
        <begin position="153"/>
        <end position="170"/>
    </location>
</feature>
<dbReference type="EMBL" id="KB870808">
    <property type="protein sequence ID" value="EOA27730.1"/>
    <property type="molecule type" value="Genomic_DNA"/>
</dbReference>
<reference evidence="3" key="1">
    <citation type="journal article" date="2013" name="Nat. Genet.">
        <title>The Capsella rubella genome and the genomic consequences of rapid mating system evolution.</title>
        <authorList>
            <person name="Slotte T."/>
            <person name="Hazzouri K.M."/>
            <person name="Agren J.A."/>
            <person name="Koenig D."/>
            <person name="Maumus F."/>
            <person name="Guo Y.L."/>
            <person name="Steige K."/>
            <person name="Platts A.E."/>
            <person name="Escobar J.S."/>
            <person name="Newman L.K."/>
            <person name="Wang W."/>
            <person name="Mandakova T."/>
            <person name="Vello E."/>
            <person name="Smith L.M."/>
            <person name="Henz S.R."/>
            <person name="Steffen J."/>
            <person name="Takuno S."/>
            <person name="Brandvain Y."/>
            <person name="Coop G."/>
            <person name="Andolfatto P."/>
            <person name="Hu T.T."/>
            <person name="Blanchette M."/>
            <person name="Clark R.M."/>
            <person name="Quesneville H."/>
            <person name="Nordborg M."/>
            <person name="Gaut B.S."/>
            <person name="Lysak M.A."/>
            <person name="Jenkins J."/>
            <person name="Grimwood J."/>
            <person name="Chapman J."/>
            <person name="Prochnik S."/>
            <person name="Shu S."/>
            <person name="Rokhsar D."/>
            <person name="Schmutz J."/>
            <person name="Weigel D."/>
            <person name="Wright S.I."/>
        </authorList>
    </citation>
    <scope>NUCLEOTIDE SEQUENCE [LARGE SCALE GENOMIC DNA]</scope>
    <source>
        <strain evidence="3">cv. Monte Gargano</strain>
    </source>
</reference>
<name>R0HQZ7_9BRAS</name>
<keyword evidence="1" id="KW-0812">Transmembrane</keyword>
<sequence length="203" mass="22137">YHSTSLTLPFTLPTTHTLSSLSSPMAAITGFSALSIPISSPPSLPASRLLNSTRCFSRFSNLSPFPAFSNSPRRKIRLITACSSTGDRGEEVESRAENEIKETLMLSVSPLPLLLVATLPGAATVSSVIGPFAEIVKSLNLPDWLVHWGHPGNMAVVLFAMGGYGTYLGFRIRFSDDIVSLFNQIFWLLYYKDCFCLKSVVCP</sequence>
<evidence type="ECO:0000256" key="1">
    <source>
        <dbReference type="SAM" id="Phobius"/>
    </source>
</evidence>
<evidence type="ECO:0000313" key="3">
    <source>
        <dbReference type="Proteomes" id="UP000029121"/>
    </source>
</evidence>
<dbReference type="PANTHER" id="PTHR36738">
    <property type="entry name" value="EXPRESSED PROTEIN"/>
    <property type="match status" value="1"/>
</dbReference>
<proteinExistence type="predicted"/>
<feature type="non-terminal residue" evidence="2">
    <location>
        <position position="1"/>
    </location>
</feature>
<evidence type="ECO:0000313" key="2">
    <source>
        <dbReference type="EMBL" id="EOA27730.1"/>
    </source>
</evidence>
<protein>
    <submittedName>
        <fullName evidence="2">Uncharacterized protein</fullName>
    </submittedName>
</protein>
<keyword evidence="1" id="KW-1133">Transmembrane helix</keyword>
<keyword evidence="1" id="KW-0472">Membrane</keyword>
<gene>
    <name evidence="2" type="ORF">CARUB_v10023884mg</name>
</gene>
<feature type="transmembrane region" description="Helical" evidence="1">
    <location>
        <begin position="111"/>
        <end position="133"/>
    </location>
</feature>
<organism evidence="2 3">
    <name type="scientific">Capsella rubella</name>
    <dbReference type="NCBI Taxonomy" id="81985"/>
    <lineage>
        <taxon>Eukaryota</taxon>
        <taxon>Viridiplantae</taxon>
        <taxon>Streptophyta</taxon>
        <taxon>Embryophyta</taxon>
        <taxon>Tracheophyta</taxon>
        <taxon>Spermatophyta</taxon>
        <taxon>Magnoliopsida</taxon>
        <taxon>eudicotyledons</taxon>
        <taxon>Gunneridae</taxon>
        <taxon>Pentapetalae</taxon>
        <taxon>rosids</taxon>
        <taxon>malvids</taxon>
        <taxon>Brassicales</taxon>
        <taxon>Brassicaceae</taxon>
        <taxon>Camelineae</taxon>
        <taxon>Capsella</taxon>
    </lineage>
</organism>
<accession>R0HQZ7</accession>
<dbReference type="AlphaFoldDB" id="R0HQZ7"/>
<dbReference type="GO" id="GO:0016020">
    <property type="term" value="C:membrane"/>
    <property type="evidence" value="ECO:0007669"/>
    <property type="project" value="TreeGrafter"/>
</dbReference>